<protein>
    <submittedName>
        <fullName evidence="2">Uncharacterized protein</fullName>
    </submittedName>
</protein>
<sequence length="472" mass="53563">MFSGNEREIVDCTTPEHQNDSPSRDSDGLYDSDSASPINFLCSQDVDVIWNDYTPKSGKFSASRIKNSTPISSKNRKSSKSKVIEQPLPKRQSLRLHRKPHFLQELLEINRNSLSLTNNDTKKDTIGNVDKRKDEDIFNEFSHLPSKEGLNLNLCSKKTCHLDKLNDIGFDFDDSTNEDLLKASQKVEEKLLSYKFTPAKKSRNEFLHAENLKFVKDMEQSSMNVICNVQTESSIHKSISNIKIPESPCFNDTFDSFDVCLNDSALDNLIQKPLKNVTSKDNNRYSSYESPSTCGFFSRHNSMPESPTTEPIKPSMNSIGFNRYKSLPHDNNKSGLKADPNSSPPMCCTPEEIKKKHQLAREKLLAKRLLPFTVSTQQQLPENQTQPVQPSILSKKPAFQPKFPSNKNLMPRVTSMPINGIKNSNTKSKNNKTVQNSQTNSVDTDLKSIIEKKRQEALMKLRRKQQQRVATS</sequence>
<feature type="compositionally biased region" description="Polar residues" evidence="1">
    <location>
        <begin position="376"/>
        <end position="392"/>
    </location>
</feature>
<dbReference type="AlphaFoldDB" id="A0A4C1TFZ0"/>
<evidence type="ECO:0000313" key="2">
    <source>
        <dbReference type="EMBL" id="GBP13413.1"/>
    </source>
</evidence>
<accession>A0A4C1TFZ0</accession>
<feature type="region of interest" description="Disordered" evidence="1">
    <location>
        <begin position="296"/>
        <end position="315"/>
    </location>
</feature>
<feature type="compositionally biased region" description="Basic and acidic residues" evidence="1">
    <location>
        <begin position="17"/>
        <end position="27"/>
    </location>
</feature>
<reference evidence="2 3" key="1">
    <citation type="journal article" date="2019" name="Commun. Biol.">
        <title>The bagworm genome reveals a unique fibroin gene that provides high tensile strength.</title>
        <authorList>
            <person name="Kono N."/>
            <person name="Nakamura H."/>
            <person name="Ohtoshi R."/>
            <person name="Tomita M."/>
            <person name="Numata K."/>
            <person name="Arakawa K."/>
        </authorList>
    </citation>
    <scope>NUCLEOTIDE SEQUENCE [LARGE SCALE GENOMIC DNA]</scope>
</reference>
<comment type="caution">
    <text evidence="2">The sequence shown here is derived from an EMBL/GenBank/DDBJ whole genome shotgun (WGS) entry which is preliminary data.</text>
</comment>
<feature type="region of interest" description="Disordered" evidence="1">
    <location>
        <begin position="376"/>
        <end position="447"/>
    </location>
</feature>
<dbReference type="Proteomes" id="UP000299102">
    <property type="component" value="Unassembled WGS sequence"/>
</dbReference>
<feature type="compositionally biased region" description="Basic and acidic residues" evidence="1">
    <location>
        <begin position="1"/>
        <end position="10"/>
    </location>
</feature>
<feature type="compositionally biased region" description="Low complexity" evidence="1">
    <location>
        <begin position="422"/>
        <end position="433"/>
    </location>
</feature>
<organism evidence="2 3">
    <name type="scientific">Eumeta variegata</name>
    <name type="common">Bagworm moth</name>
    <name type="synonym">Eumeta japonica</name>
    <dbReference type="NCBI Taxonomy" id="151549"/>
    <lineage>
        <taxon>Eukaryota</taxon>
        <taxon>Metazoa</taxon>
        <taxon>Ecdysozoa</taxon>
        <taxon>Arthropoda</taxon>
        <taxon>Hexapoda</taxon>
        <taxon>Insecta</taxon>
        <taxon>Pterygota</taxon>
        <taxon>Neoptera</taxon>
        <taxon>Endopterygota</taxon>
        <taxon>Lepidoptera</taxon>
        <taxon>Glossata</taxon>
        <taxon>Ditrysia</taxon>
        <taxon>Tineoidea</taxon>
        <taxon>Psychidae</taxon>
        <taxon>Oiketicinae</taxon>
        <taxon>Eumeta</taxon>
    </lineage>
</organism>
<feature type="region of interest" description="Disordered" evidence="1">
    <location>
        <begin position="59"/>
        <end position="85"/>
    </location>
</feature>
<dbReference type="OrthoDB" id="2017408at2759"/>
<dbReference type="EMBL" id="BGZK01000057">
    <property type="protein sequence ID" value="GBP13413.1"/>
    <property type="molecule type" value="Genomic_DNA"/>
</dbReference>
<name>A0A4C1TFZ0_EUMVA</name>
<feature type="region of interest" description="Disordered" evidence="1">
    <location>
        <begin position="1"/>
        <end position="32"/>
    </location>
</feature>
<keyword evidence="3" id="KW-1185">Reference proteome</keyword>
<evidence type="ECO:0000256" key="1">
    <source>
        <dbReference type="SAM" id="MobiDB-lite"/>
    </source>
</evidence>
<proteinExistence type="predicted"/>
<feature type="compositionally biased region" description="Polar residues" evidence="1">
    <location>
        <begin position="434"/>
        <end position="443"/>
    </location>
</feature>
<gene>
    <name evidence="2" type="ORF">EVAR_4172_1</name>
</gene>
<evidence type="ECO:0000313" key="3">
    <source>
        <dbReference type="Proteomes" id="UP000299102"/>
    </source>
</evidence>